<keyword evidence="7 15" id="KW-0067">ATP-binding</keyword>
<dbReference type="EMBL" id="CP035033">
    <property type="protein sequence ID" value="QAB16304.1"/>
    <property type="molecule type" value="Genomic_DNA"/>
</dbReference>
<dbReference type="Gene3D" id="3.40.50.300">
    <property type="entry name" value="P-loop containing nucleotide triphosphate hydrolases"/>
    <property type="match status" value="2"/>
</dbReference>
<accession>A0A410H5U3</accession>
<dbReference type="NCBIfam" id="NF008168">
    <property type="entry name" value="PRK10917.2-2"/>
    <property type="match status" value="1"/>
</dbReference>
<organism evidence="18 19">
    <name type="scientific">Hydrogenovibrio thermophilus</name>
    <dbReference type="NCBI Taxonomy" id="265883"/>
    <lineage>
        <taxon>Bacteria</taxon>
        <taxon>Pseudomonadati</taxon>
        <taxon>Pseudomonadota</taxon>
        <taxon>Gammaproteobacteria</taxon>
        <taxon>Thiotrichales</taxon>
        <taxon>Piscirickettsiaceae</taxon>
        <taxon>Hydrogenovibrio</taxon>
    </lineage>
</organism>
<dbReference type="InterPro" id="IPR045562">
    <property type="entry name" value="RecG_dom3_C"/>
</dbReference>
<dbReference type="RefSeq" id="WP_128385535.1">
    <property type="nucleotide sequence ID" value="NZ_CP035033.1"/>
</dbReference>
<keyword evidence="6 15" id="KW-0347">Helicase</keyword>
<evidence type="ECO:0000256" key="2">
    <source>
        <dbReference type="ARBA" id="ARBA00017846"/>
    </source>
</evidence>
<evidence type="ECO:0000256" key="12">
    <source>
        <dbReference type="ARBA" id="ARBA00034617"/>
    </source>
</evidence>
<comment type="catalytic activity">
    <reaction evidence="12 15">
        <text>Couples ATP hydrolysis with the unwinding of duplex DNA by translocating in the 3'-5' direction.</text>
        <dbReference type="EC" id="5.6.2.4"/>
    </reaction>
</comment>
<dbReference type="InterPro" id="IPR004609">
    <property type="entry name" value="ATP-dep_DNA_helicase_RecG"/>
</dbReference>
<evidence type="ECO:0000256" key="1">
    <source>
        <dbReference type="ARBA" id="ARBA00007504"/>
    </source>
</evidence>
<dbReference type="PANTHER" id="PTHR47964:SF1">
    <property type="entry name" value="ATP-DEPENDENT DNA HELICASE HOMOLOG RECG, CHLOROPLASTIC"/>
    <property type="match status" value="1"/>
</dbReference>
<dbReference type="Gene3D" id="2.40.50.140">
    <property type="entry name" value="Nucleic acid-binding proteins"/>
    <property type="match status" value="1"/>
</dbReference>
<dbReference type="InterPro" id="IPR027417">
    <property type="entry name" value="P-loop_NTPase"/>
</dbReference>
<keyword evidence="11" id="KW-0413">Isomerase</keyword>
<dbReference type="KEGG" id="htr:EPV75_11860"/>
<dbReference type="NCBIfam" id="NF008166">
    <property type="entry name" value="PRK10917.1-4"/>
    <property type="match status" value="1"/>
</dbReference>
<dbReference type="InterPro" id="IPR011545">
    <property type="entry name" value="DEAD/DEAH_box_helicase_dom"/>
</dbReference>
<dbReference type="InterPro" id="IPR047112">
    <property type="entry name" value="RecG/Mfd"/>
</dbReference>
<dbReference type="Pfam" id="PF00271">
    <property type="entry name" value="Helicase_C"/>
    <property type="match status" value="1"/>
</dbReference>
<evidence type="ECO:0000256" key="8">
    <source>
        <dbReference type="ARBA" id="ARBA00023125"/>
    </source>
</evidence>
<dbReference type="Pfam" id="PF00270">
    <property type="entry name" value="DEAD"/>
    <property type="match status" value="1"/>
</dbReference>
<dbReference type="SUPFAM" id="SSF52540">
    <property type="entry name" value="P-loop containing nucleoside triphosphate hydrolases"/>
    <property type="match status" value="2"/>
</dbReference>
<dbReference type="FunFam" id="3.40.50.300:FF:000391">
    <property type="entry name" value="ATP-dependent DNA helicase RecG"/>
    <property type="match status" value="1"/>
</dbReference>
<dbReference type="SMART" id="SM00487">
    <property type="entry name" value="DEXDc"/>
    <property type="match status" value="1"/>
</dbReference>
<comment type="function">
    <text evidence="15">Plays a critical role in recombination and DNA repair. Helps process Holliday junction intermediates to mature products by catalyzing branch migration. Has replication fork regression activity, unwinds stalled or blocked replication forks to make a HJ that can be resolved. Has a DNA unwinding activity characteristic of a DNA helicase with 3'-5' polarity.</text>
</comment>
<keyword evidence="8" id="KW-0238">DNA-binding</keyword>
<comment type="similarity">
    <text evidence="1 15">Belongs to the helicase family. RecG subfamily.</text>
</comment>
<dbReference type="InterPro" id="IPR012340">
    <property type="entry name" value="NA-bd_OB-fold"/>
</dbReference>
<evidence type="ECO:0000256" key="15">
    <source>
        <dbReference type="RuleBase" id="RU363016"/>
    </source>
</evidence>
<dbReference type="GO" id="GO:0006310">
    <property type="term" value="P:DNA recombination"/>
    <property type="evidence" value="ECO:0007669"/>
    <property type="project" value="UniProtKB-UniRule"/>
</dbReference>
<dbReference type="PROSITE" id="PS51194">
    <property type="entry name" value="HELICASE_CTER"/>
    <property type="match status" value="1"/>
</dbReference>
<evidence type="ECO:0000256" key="14">
    <source>
        <dbReference type="ARBA" id="ARBA00048988"/>
    </source>
</evidence>
<name>A0A410H5U3_9GAMM</name>
<evidence type="ECO:0000256" key="13">
    <source>
        <dbReference type="ARBA" id="ARBA00034808"/>
    </source>
</evidence>
<dbReference type="NCBIfam" id="TIGR00643">
    <property type="entry name" value="recG"/>
    <property type="match status" value="1"/>
</dbReference>
<keyword evidence="19" id="KW-1185">Reference proteome</keyword>
<evidence type="ECO:0000256" key="10">
    <source>
        <dbReference type="ARBA" id="ARBA00023204"/>
    </source>
</evidence>
<dbReference type="InterPro" id="IPR001650">
    <property type="entry name" value="Helicase_C-like"/>
</dbReference>
<dbReference type="InterPro" id="IPR033454">
    <property type="entry name" value="RecG_wedge"/>
</dbReference>
<evidence type="ECO:0000259" key="16">
    <source>
        <dbReference type="PROSITE" id="PS51192"/>
    </source>
</evidence>
<evidence type="ECO:0000256" key="6">
    <source>
        <dbReference type="ARBA" id="ARBA00022806"/>
    </source>
</evidence>
<evidence type="ECO:0000256" key="3">
    <source>
        <dbReference type="ARBA" id="ARBA00022741"/>
    </source>
</evidence>
<evidence type="ECO:0000256" key="4">
    <source>
        <dbReference type="ARBA" id="ARBA00022763"/>
    </source>
</evidence>
<gene>
    <name evidence="18" type="primary">recG</name>
    <name evidence="18" type="ORF">EPV75_11860</name>
</gene>
<dbReference type="CDD" id="cd04488">
    <property type="entry name" value="RecG_wedge_OBF"/>
    <property type="match status" value="1"/>
</dbReference>
<sequence>MPATDNQPLAQQKLTSLKGVGDKLAEKLNRLGLFVVQDLLFHLPLRYQDKTKLTPIANLFIGQEALIEGEIISHHMTQSRNSSLIVKLVDESSQTLSCRFFHFHYRQAQQFKRGQILRGYGEVRSGPSGLEMVHPAYQLFPRDNTPPLEQTLTPVYPVTEGLGQPTLLKLIQQALTLLKQYPLAEALPPHLLDELQLPPINESLLQLHQPQPEDDLFLIKQFQHPAQKRLILEELLTSQLSLQLLRQSEKQRQAPIFPPSQIANQLLASLPFELTGAQQRVLDEIRQDVNQPHPMQRLVQGDVGSGKTVIAALAAIQAADAGYQVAIMAPTEILAEQHRNHFQEWLEPLGIPVAWLNGRMKAAEKRFMLAQIESNEAKVIIGTHALFQESVTFNRLGLVIIDEQHRFGVHQRLALHDKSQLDDDTHPHQLIMTATPIPRTLAMTAYGDLDLSIIDELPPGRQPIDTAVLNNQKRFEVMEHLYAQCKAGVQAYWVCPLIEESELLHAQAAEVTAQQFKDHWPDLRVGLIHGRLKGDEKAEMMAAFQNHELDLLVATTVIEVGVNVPNASLMIIENAERLGLAQLHQLRGRVGRGHKKSHCVLLYQAPLGETGKARLNIMRDTNDGFRIAEEDLKLRGPGEILGTRQTGGLQFRIADLKRDQEWIPVAKHWAETLAVSDPDIVDALHTRWIGERMDYKHA</sequence>
<protein>
    <recommendedName>
        <fullName evidence="2 15">ATP-dependent DNA helicase RecG</fullName>
        <ecNumber evidence="13 15">5.6.2.4</ecNumber>
    </recommendedName>
</protein>
<dbReference type="SUPFAM" id="SSF50249">
    <property type="entry name" value="Nucleic acid-binding proteins"/>
    <property type="match status" value="1"/>
</dbReference>
<evidence type="ECO:0000256" key="9">
    <source>
        <dbReference type="ARBA" id="ARBA00023172"/>
    </source>
</evidence>
<keyword evidence="9 15" id="KW-0233">DNA recombination</keyword>
<reference evidence="18 19" key="1">
    <citation type="journal article" date="2018" name="Environ. Microbiol.">
        <title>Genomes of ubiquitous marine and hypersaline Hydrogenovibrio, Thiomicrorhabdus and Thiomicrospira spp. encode a diversity of mechanisms to sustain chemolithoautotrophy in heterogeneous environments.</title>
        <authorList>
            <person name="Scott K.M."/>
            <person name="Williams J."/>
            <person name="Porter C.M.B."/>
            <person name="Russel S."/>
            <person name="Harmer T.L."/>
            <person name="Paul J.H."/>
            <person name="Antonen K.M."/>
            <person name="Bridges M.K."/>
            <person name="Camper G.J."/>
            <person name="Campla C.K."/>
            <person name="Casella L.G."/>
            <person name="Chase E."/>
            <person name="Conrad J.W."/>
            <person name="Cruz M.C."/>
            <person name="Dunlap D.S."/>
            <person name="Duran L."/>
            <person name="Fahsbender E.M."/>
            <person name="Goldsmith D.B."/>
            <person name="Keeley R.F."/>
            <person name="Kondoff M.R."/>
            <person name="Kussy B.I."/>
            <person name="Lane M.K."/>
            <person name="Lawler S."/>
            <person name="Leigh B.A."/>
            <person name="Lewis C."/>
            <person name="Lostal L.M."/>
            <person name="Marking D."/>
            <person name="Mancera P.A."/>
            <person name="McClenthan E.C."/>
            <person name="McIntyre E.A."/>
            <person name="Mine J.A."/>
            <person name="Modi S."/>
            <person name="Moore B.D."/>
            <person name="Morgan W.A."/>
            <person name="Nelson K.M."/>
            <person name="Nguyen K.N."/>
            <person name="Ogburn N."/>
            <person name="Parrino D.G."/>
            <person name="Pedapudi A.D."/>
            <person name="Pelham R.P."/>
            <person name="Preece A.M."/>
            <person name="Rampersad E.A."/>
            <person name="Richardson J.C."/>
            <person name="Rodgers C.M."/>
            <person name="Schaffer B.L."/>
            <person name="Sheridan N.E."/>
            <person name="Solone M.R."/>
            <person name="Staley Z.R."/>
            <person name="Tabuchi M."/>
            <person name="Waide R.J."/>
            <person name="Wanjugi P.W."/>
            <person name="Young S."/>
            <person name="Clum A."/>
            <person name="Daum C."/>
            <person name="Huntemann M."/>
            <person name="Ivanova N."/>
            <person name="Kyrpides N."/>
            <person name="Mikhailova N."/>
            <person name="Palaniappan K."/>
            <person name="Pillay M."/>
            <person name="Reddy T.B.K."/>
            <person name="Shapiro N."/>
            <person name="Stamatis D."/>
            <person name="Varghese N."/>
            <person name="Woyke T."/>
            <person name="Boden R."/>
            <person name="Freyermuth S.K."/>
            <person name="Kerfeld C.A."/>
        </authorList>
    </citation>
    <scope>NUCLEOTIDE SEQUENCE [LARGE SCALE GENOMIC DNA]</scope>
    <source>
        <strain evidence="18 19">JR-2</strain>
    </source>
</reference>
<evidence type="ECO:0000256" key="11">
    <source>
        <dbReference type="ARBA" id="ARBA00023235"/>
    </source>
</evidence>
<dbReference type="Pfam" id="PF19833">
    <property type="entry name" value="RecG_dom3_C"/>
    <property type="match status" value="1"/>
</dbReference>
<proteinExistence type="inferred from homology"/>
<dbReference type="GO" id="GO:0006281">
    <property type="term" value="P:DNA repair"/>
    <property type="evidence" value="ECO:0007669"/>
    <property type="project" value="UniProtKB-UniRule"/>
</dbReference>
<evidence type="ECO:0000313" key="19">
    <source>
        <dbReference type="Proteomes" id="UP000285478"/>
    </source>
</evidence>
<feature type="domain" description="Helicase C-terminal" evidence="17">
    <location>
        <begin position="477"/>
        <end position="633"/>
    </location>
</feature>
<evidence type="ECO:0000256" key="7">
    <source>
        <dbReference type="ARBA" id="ARBA00022840"/>
    </source>
</evidence>
<dbReference type="GO" id="GO:0003677">
    <property type="term" value="F:DNA binding"/>
    <property type="evidence" value="ECO:0007669"/>
    <property type="project" value="UniProtKB-KW"/>
</dbReference>
<dbReference type="Pfam" id="PF17191">
    <property type="entry name" value="RecG_wedge"/>
    <property type="match status" value="1"/>
</dbReference>
<dbReference type="AlphaFoldDB" id="A0A410H5U3"/>
<dbReference type="GO" id="GO:0016887">
    <property type="term" value="F:ATP hydrolysis activity"/>
    <property type="evidence" value="ECO:0007669"/>
    <property type="project" value="RHEA"/>
</dbReference>
<evidence type="ECO:0000259" key="17">
    <source>
        <dbReference type="PROSITE" id="PS51194"/>
    </source>
</evidence>
<feature type="domain" description="Helicase ATP-binding" evidence="16">
    <location>
        <begin position="288"/>
        <end position="454"/>
    </location>
</feature>
<keyword evidence="3 15" id="KW-0547">Nucleotide-binding</keyword>
<dbReference type="SMART" id="SM00490">
    <property type="entry name" value="HELICc"/>
    <property type="match status" value="2"/>
</dbReference>
<keyword evidence="5 15" id="KW-0378">Hydrolase</keyword>
<dbReference type="GO" id="GO:0043138">
    <property type="term" value="F:3'-5' DNA helicase activity"/>
    <property type="evidence" value="ECO:0007669"/>
    <property type="project" value="UniProtKB-EC"/>
</dbReference>
<dbReference type="Proteomes" id="UP000285478">
    <property type="component" value="Chromosome"/>
</dbReference>
<evidence type="ECO:0000313" key="18">
    <source>
        <dbReference type="EMBL" id="QAB16304.1"/>
    </source>
</evidence>
<dbReference type="CDD" id="cd17992">
    <property type="entry name" value="DEXHc_RecG"/>
    <property type="match status" value="1"/>
</dbReference>
<dbReference type="PANTHER" id="PTHR47964">
    <property type="entry name" value="ATP-DEPENDENT DNA HELICASE HOMOLOG RECG, CHLOROPLASTIC"/>
    <property type="match status" value="1"/>
</dbReference>
<keyword evidence="10 15" id="KW-0234">DNA repair</keyword>
<dbReference type="InterPro" id="IPR014001">
    <property type="entry name" value="Helicase_ATP-bd"/>
</dbReference>
<dbReference type="GO" id="GO:0005524">
    <property type="term" value="F:ATP binding"/>
    <property type="evidence" value="ECO:0007669"/>
    <property type="project" value="UniProtKB-KW"/>
</dbReference>
<keyword evidence="4 15" id="KW-0227">DNA damage</keyword>
<dbReference type="NCBIfam" id="NF008165">
    <property type="entry name" value="PRK10917.1-3"/>
    <property type="match status" value="1"/>
</dbReference>
<comment type="catalytic activity">
    <reaction evidence="14 15">
        <text>ATP + H2O = ADP + phosphate + H(+)</text>
        <dbReference type="Rhea" id="RHEA:13065"/>
        <dbReference type="ChEBI" id="CHEBI:15377"/>
        <dbReference type="ChEBI" id="CHEBI:15378"/>
        <dbReference type="ChEBI" id="CHEBI:30616"/>
        <dbReference type="ChEBI" id="CHEBI:43474"/>
        <dbReference type="ChEBI" id="CHEBI:456216"/>
        <dbReference type="EC" id="5.6.2.4"/>
    </reaction>
</comment>
<evidence type="ECO:0000256" key="5">
    <source>
        <dbReference type="ARBA" id="ARBA00022801"/>
    </source>
</evidence>
<dbReference type="EC" id="5.6.2.4" evidence="13 15"/>
<dbReference type="NCBIfam" id="NF008163">
    <property type="entry name" value="PRK10917.1-1"/>
    <property type="match status" value="1"/>
</dbReference>
<dbReference type="PROSITE" id="PS51192">
    <property type="entry name" value="HELICASE_ATP_BIND_1"/>
    <property type="match status" value="1"/>
</dbReference>